<dbReference type="EMBL" id="BK015303">
    <property type="protein sequence ID" value="DAE00473.1"/>
    <property type="molecule type" value="Genomic_DNA"/>
</dbReference>
<protein>
    <submittedName>
        <fullName evidence="2">Distal tail protein</fullName>
    </submittedName>
</protein>
<accession>A0A8S5P224</accession>
<sequence length="295" mass="32719">MRTYDVQITNMRTNESVFLAGSKQGLSHLTPPLKGFGDPDIRNSQYVFSGADGGSVDEQFYGVRQIPLSFFVAVEHDGKLTEMHAEMAKIARTIKIRDKLRVQLFTPTGRVYQTVAKLTQPLDPKIEWPLIADYDIELVAGDPRMYDYTDGAAQRVTLERPRDGGLLWSSTGLLWERDGLHWISGGGLNHATNDGNTYVWPTITITGKVTNPTVSNQTTGEILALNISTTDSDTIIFDTYNREVTLNGVGIDNNLTSSQYWRLIPGLNELIFNTSNSTDTGTAIVEWYNGYTGVA</sequence>
<reference evidence="2" key="1">
    <citation type="journal article" date="2021" name="Proc. Natl. Acad. Sci. U.S.A.">
        <title>A Catalog of Tens of Thousands of Viruses from Human Metagenomes Reveals Hidden Associations with Chronic Diseases.</title>
        <authorList>
            <person name="Tisza M.J."/>
            <person name="Buck C.B."/>
        </authorList>
    </citation>
    <scope>NUCLEOTIDE SEQUENCE</scope>
    <source>
        <strain evidence="2">Ctg2r17</strain>
    </source>
</reference>
<organism evidence="2">
    <name type="scientific">Siphoviridae sp. ctg2r17</name>
    <dbReference type="NCBI Taxonomy" id="2825601"/>
    <lineage>
        <taxon>Viruses</taxon>
        <taxon>Duplodnaviria</taxon>
        <taxon>Heunggongvirae</taxon>
        <taxon>Uroviricota</taxon>
        <taxon>Caudoviricetes</taxon>
    </lineage>
</organism>
<dbReference type="InterPro" id="IPR054738">
    <property type="entry name" value="Siphovirus-type_tail_C"/>
</dbReference>
<dbReference type="Pfam" id="PF22768">
    <property type="entry name" value="SPP1_Dit"/>
    <property type="match status" value="1"/>
</dbReference>
<dbReference type="Gene3D" id="2.60.120.860">
    <property type="match status" value="1"/>
</dbReference>
<name>A0A8S5P224_9CAUD</name>
<evidence type="ECO:0000313" key="2">
    <source>
        <dbReference type="EMBL" id="DAE00473.1"/>
    </source>
</evidence>
<feature type="domain" description="Siphovirus-type tail component C-terminal" evidence="1">
    <location>
        <begin position="194"/>
        <end position="279"/>
    </location>
</feature>
<evidence type="ECO:0000259" key="1">
    <source>
        <dbReference type="Pfam" id="PF22768"/>
    </source>
</evidence>
<proteinExistence type="predicted"/>